<evidence type="ECO:0000256" key="2">
    <source>
        <dbReference type="ARBA" id="ARBA00004430"/>
    </source>
</evidence>
<keyword evidence="7" id="KW-0966">Cell projection</keyword>
<keyword evidence="6" id="KW-0206">Cytoskeleton</keyword>
<feature type="domain" description="TRAF3-interacting protein 1 C-terminal" evidence="12">
    <location>
        <begin position="408"/>
        <end position="557"/>
    </location>
</feature>
<sequence>MDPKIAKKTQDSLGKFIKKPPLTEKLLSKPPFRFLHDVMTSVIKTTGVMKGLYTDSEMNSENVKDKDSKIAFLQKAVDYVSNASGKTLSVKPAKVVAGHEPEKTNEFLQALAAAIGSKVDNDSVVDAVNNKGGKPSSSKEEKKEEKEATPKEPERQKSSDRQKKDDAPQEKRSRDRADERNKDRDDKRRDKDDKQRDRDDKRRGSEDKHKDRDDKPKERDAKPKDRDDKQKERDDKQKDRDDKSMDRERESRQKSGRSRRREEDGKENDAPKESMVNGDVKAGETPSKVQRPTSAKGSRRRMEAPVTFTGDECLSSDEETGQKIEDDDTPTQPAGRLARPSSARPAPPKRKEDTVQQEPAMRLGSGKPQNLILDDGKDSDEDETFIVEEAAAPPPELEQPAPQAGDDDDEDHGGLVKKIMETKKEYEQPRENKIERPTISDAQRRKQREAVQKEIDKLRSSIQTLTRSANPLGKIMDYVQEDLDSMQKELEKWKQENKEHSLALKREKAITERAVEPLKAQLSEVDQAIKDQLDLIGAVKSNIIRNDQKMEKMLRTIAKS</sequence>
<feature type="compositionally biased region" description="Low complexity" evidence="10">
    <location>
        <begin position="333"/>
        <end position="344"/>
    </location>
</feature>
<evidence type="ECO:0000256" key="8">
    <source>
        <dbReference type="ARBA" id="ARBA00043971"/>
    </source>
</evidence>
<evidence type="ECO:0000313" key="14">
    <source>
        <dbReference type="Proteomes" id="UP000828390"/>
    </source>
</evidence>
<comment type="similarity">
    <text evidence="8">Belongs to the TRAF3IP1 family.</text>
</comment>
<dbReference type="Pfam" id="PF10243">
    <property type="entry name" value="MIP-T3"/>
    <property type="match status" value="1"/>
</dbReference>
<feature type="domain" description="TRAF3-interacting protein 1 N-terminal" evidence="11">
    <location>
        <begin position="6"/>
        <end position="114"/>
    </location>
</feature>
<evidence type="ECO:0000259" key="11">
    <source>
        <dbReference type="Pfam" id="PF10243"/>
    </source>
</evidence>
<dbReference type="Proteomes" id="UP000828390">
    <property type="component" value="Unassembled WGS sequence"/>
</dbReference>
<evidence type="ECO:0000256" key="7">
    <source>
        <dbReference type="ARBA" id="ARBA00023273"/>
    </source>
</evidence>
<dbReference type="GO" id="GO:0048731">
    <property type="term" value="P:system development"/>
    <property type="evidence" value="ECO:0007669"/>
    <property type="project" value="UniProtKB-ARBA"/>
</dbReference>
<comment type="caution">
    <text evidence="13">The sequence shown here is derived from an EMBL/GenBank/DDBJ whole genome shotgun (WGS) entry which is preliminary data.</text>
</comment>
<feature type="compositionally biased region" description="Acidic residues" evidence="10">
    <location>
        <begin position="314"/>
        <end position="329"/>
    </location>
</feature>
<dbReference type="InterPro" id="IPR040468">
    <property type="entry name" value="TRAF3IP1_N"/>
</dbReference>
<dbReference type="InterPro" id="IPR018799">
    <property type="entry name" value="TRAF3IP1"/>
</dbReference>
<feature type="compositionally biased region" description="Polar residues" evidence="10">
    <location>
        <begin position="287"/>
        <end position="296"/>
    </location>
</feature>
<feature type="compositionally biased region" description="Basic and acidic residues" evidence="10">
    <location>
        <begin position="412"/>
        <end position="452"/>
    </location>
</feature>
<name>A0A9D4M026_DREPO</name>
<dbReference type="GO" id="GO:0036064">
    <property type="term" value="C:ciliary basal body"/>
    <property type="evidence" value="ECO:0007669"/>
    <property type="project" value="TreeGrafter"/>
</dbReference>
<dbReference type="GO" id="GO:0048513">
    <property type="term" value="P:animal organ development"/>
    <property type="evidence" value="ECO:0007669"/>
    <property type="project" value="UniProtKB-ARBA"/>
</dbReference>
<keyword evidence="3" id="KW-0963">Cytoplasm</keyword>
<evidence type="ECO:0000256" key="5">
    <source>
        <dbReference type="ARBA" id="ARBA00023054"/>
    </source>
</evidence>
<feature type="compositionally biased region" description="Low complexity" evidence="10">
    <location>
        <begin position="122"/>
        <end position="136"/>
    </location>
</feature>
<feature type="compositionally biased region" description="Acidic residues" evidence="10">
    <location>
        <begin position="377"/>
        <end position="386"/>
    </location>
</feature>
<dbReference type="EMBL" id="JAIWYP010000002">
    <property type="protein sequence ID" value="KAH3868342.1"/>
    <property type="molecule type" value="Genomic_DNA"/>
</dbReference>
<dbReference type="GO" id="GO:0008017">
    <property type="term" value="F:microtubule binding"/>
    <property type="evidence" value="ECO:0007669"/>
    <property type="project" value="InterPro"/>
</dbReference>
<evidence type="ECO:0000313" key="13">
    <source>
        <dbReference type="EMBL" id="KAH3868342.1"/>
    </source>
</evidence>
<keyword evidence="4" id="KW-0970">Cilium biogenesis/degradation</keyword>
<protein>
    <recommendedName>
        <fullName evidence="9">TRAF3-interacting protein 1</fullName>
    </recommendedName>
</protein>
<evidence type="ECO:0000256" key="4">
    <source>
        <dbReference type="ARBA" id="ARBA00022794"/>
    </source>
</evidence>
<dbReference type="PANTHER" id="PTHR31363">
    <property type="entry name" value="TRAF3-INTERACTING PROTEIN 1"/>
    <property type="match status" value="1"/>
</dbReference>
<keyword evidence="14" id="KW-1185">Reference proteome</keyword>
<evidence type="ECO:0000256" key="1">
    <source>
        <dbReference type="ARBA" id="ARBA00004120"/>
    </source>
</evidence>
<comment type="subcellular location">
    <subcellularLocation>
        <location evidence="2">Cytoplasm</location>
        <location evidence="2">Cytoskeleton</location>
        <location evidence="2">Cilium axoneme</location>
    </subcellularLocation>
    <subcellularLocation>
        <location evidence="1">Cytoplasm</location>
        <location evidence="1">Cytoskeleton</location>
        <location evidence="1">Cilium basal body</location>
    </subcellularLocation>
</comment>
<dbReference type="Pfam" id="PF17749">
    <property type="entry name" value="MIP-T3_C"/>
    <property type="match status" value="1"/>
</dbReference>
<gene>
    <name evidence="13" type="ORF">DPMN_031485</name>
</gene>
<dbReference type="InterPro" id="IPR041476">
    <property type="entry name" value="TRAF3IP1_C"/>
</dbReference>
<dbReference type="PANTHER" id="PTHR31363:SF0">
    <property type="entry name" value="TRAF3-INTERACTING PROTEIN 1"/>
    <property type="match status" value="1"/>
</dbReference>
<evidence type="ECO:0000256" key="6">
    <source>
        <dbReference type="ARBA" id="ARBA00023212"/>
    </source>
</evidence>
<reference evidence="13" key="2">
    <citation type="submission" date="2020-11" db="EMBL/GenBank/DDBJ databases">
        <authorList>
            <person name="McCartney M.A."/>
            <person name="Auch B."/>
            <person name="Kono T."/>
            <person name="Mallez S."/>
            <person name="Becker A."/>
            <person name="Gohl D.M."/>
            <person name="Silverstein K.A.T."/>
            <person name="Koren S."/>
            <person name="Bechman K.B."/>
            <person name="Herman A."/>
            <person name="Abrahante J.E."/>
            <person name="Garbe J."/>
        </authorList>
    </citation>
    <scope>NUCLEOTIDE SEQUENCE</scope>
    <source>
        <strain evidence="13">Duluth1</strain>
        <tissue evidence="13">Whole animal</tissue>
    </source>
</reference>
<dbReference type="OrthoDB" id="10258914at2759"/>
<dbReference type="Gene3D" id="1.10.418.50">
    <property type="entry name" value="Microtubule-binding protein MIP-T3"/>
    <property type="match status" value="1"/>
</dbReference>
<evidence type="ECO:0000256" key="9">
    <source>
        <dbReference type="ARBA" id="ARBA00070492"/>
    </source>
</evidence>
<reference evidence="13" key="1">
    <citation type="journal article" date="2019" name="bioRxiv">
        <title>The Genome of the Zebra Mussel, Dreissena polymorpha: A Resource for Invasive Species Research.</title>
        <authorList>
            <person name="McCartney M.A."/>
            <person name="Auch B."/>
            <person name="Kono T."/>
            <person name="Mallez S."/>
            <person name="Zhang Y."/>
            <person name="Obille A."/>
            <person name="Becker A."/>
            <person name="Abrahante J.E."/>
            <person name="Garbe J."/>
            <person name="Badalamenti J.P."/>
            <person name="Herman A."/>
            <person name="Mangelson H."/>
            <person name="Liachko I."/>
            <person name="Sullivan S."/>
            <person name="Sone E.D."/>
            <person name="Koren S."/>
            <person name="Silverstein K.A.T."/>
            <person name="Beckman K.B."/>
            <person name="Gohl D.M."/>
        </authorList>
    </citation>
    <scope>NUCLEOTIDE SEQUENCE</scope>
    <source>
        <strain evidence="13">Duluth1</strain>
        <tissue evidence="13">Whole animal</tissue>
    </source>
</reference>
<dbReference type="InterPro" id="IPR042576">
    <property type="entry name" value="TRAF3IP1_N_sf"/>
</dbReference>
<feature type="region of interest" description="Disordered" evidence="10">
    <location>
        <begin position="118"/>
        <end position="452"/>
    </location>
</feature>
<keyword evidence="5" id="KW-0175">Coiled coil</keyword>
<evidence type="ECO:0000256" key="3">
    <source>
        <dbReference type="ARBA" id="ARBA00022490"/>
    </source>
</evidence>
<evidence type="ECO:0000259" key="12">
    <source>
        <dbReference type="Pfam" id="PF17749"/>
    </source>
</evidence>
<dbReference type="GO" id="GO:0005930">
    <property type="term" value="C:axoneme"/>
    <property type="evidence" value="ECO:0007669"/>
    <property type="project" value="UniProtKB-SubCell"/>
</dbReference>
<dbReference type="GO" id="GO:0030992">
    <property type="term" value="C:intraciliary transport particle B"/>
    <property type="evidence" value="ECO:0007669"/>
    <property type="project" value="TreeGrafter"/>
</dbReference>
<accession>A0A9D4M026</accession>
<dbReference type="GO" id="GO:0070507">
    <property type="term" value="P:regulation of microtubule cytoskeleton organization"/>
    <property type="evidence" value="ECO:0007669"/>
    <property type="project" value="TreeGrafter"/>
</dbReference>
<dbReference type="AlphaFoldDB" id="A0A9D4M026"/>
<proteinExistence type="inferred from homology"/>
<feature type="compositionally biased region" description="Basic and acidic residues" evidence="10">
    <location>
        <begin position="260"/>
        <end position="272"/>
    </location>
</feature>
<dbReference type="FunFam" id="1.10.418.50:FF:000001">
    <property type="entry name" value="TRAF3-interacting protein 1 isoform X1"/>
    <property type="match status" value="1"/>
</dbReference>
<evidence type="ECO:0000256" key="10">
    <source>
        <dbReference type="SAM" id="MobiDB-lite"/>
    </source>
</evidence>
<feature type="compositionally biased region" description="Basic and acidic residues" evidence="10">
    <location>
        <begin position="137"/>
        <end position="253"/>
    </location>
</feature>
<organism evidence="13 14">
    <name type="scientific">Dreissena polymorpha</name>
    <name type="common">Zebra mussel</name>
    <name type="synonym">Mytilus polymorpha</name>
    <dbReference type="NCBI Taxonomy" id="45954"/>
    <lineage>
        <taxon>Eukaryota</taxon>
        <taxon>Metazoa</taxon>
        <taxon>Spiralia</taxon>
        <taxon>Lophotrochozoa</taxon>
        <taxon>Mollusca</taxon>
        <taxon>Bivalvia</taxon>
        <taxon>Autobranchia</taxon>
        <taxon>Heteroconchia</taxon>
        <taxon>Euheterodonta</taxon>
        <taxon>Imparidentia</taxon>
        <taxon>Neoheterodontei</taxon>
        <taxon>Myida</taxon>
        <taxon>Dreissenoidea</taxon>
        <taxon>Dreissenidae</taxon>
        <taxon>Dreissena</taxon>
    </lineage>
</organism>
<dbReference type="GO" id="GO:0042073">
    <property type="term" value="P:intraciliary transport"/>
    <property type="evidence" value="ECO:0007669"/>
    <property type="project" value="TreeGrafter"/>
</dbReference>
<dbReference type="GO" id="GO:0060271">
    <property type="term" value="P:cilium assembly"/>
    <property type="evidence" value="ECO:0007669"/>
    <property type="project" value="TreeGrafter"/>
</dbReference>